<dbReference type="AlphaFoldDB" id="A0A367ZPY6"/>
<dbReference type="EMBL" id="QOQW01000007">
    <property type="protein sequence ID" value="RCK80205.1"/>
    <property type="molecule type" value="Genomic_DNA"/>
</dbReference>
<protein>
    <recommendedName>
        <fullName evidence="4">Prepilin-type N-terminal cleavage/methylation domain-containing protein</fullName>
    </recommendedName>
</protein>
<proteinExistence type="predicted"/>
<dbReference type="InterPro" id="IPR012902">
    <property type="entry name" value="N_methyl_site"/>
</dbReference>
<reference evidence="2 3" key="1">
    <citation type="submission" date="2018-05" db="EMBL/GenBank/DDBJ databases">
        <title>A metagenomic window into the 2 km-deep terrestrial subsurface aquifer revealed taxonomically and functionally diverse microbial community comprising novel uncultured bacterial lineages.</title>
        <authorList>
            <person name="Kadnikov V.V."/>
            <person name="Mardanov A.V."/>
            <person name="Beletsky A.V."/>
            <person name="Banks D."/>
            <person name="Pimenov N.V."/>
            <person name="Frank Y.A."/>
            <person name="Karnachuk O.V."/>
            <person name="Ravin N.V."/>
        </authorList>
    </citation>
    <scope>NUCLEOTIDE SEQUENCE [LARGE SCALE GENOMIC DNA]</scope>
    <source>
        <strain evidence="2">BY5</strain>
    </source>
</reference>
<keyword evidence="1" id="KW-0472">Membrane</keyword>
<organism evidence="2 3">
    <name type="scientific">Candidatus Ozemobacter sibiricus</name>
    <dbReference type="NCBI Taxonomy" id="2268124"/>
    <lineage>
        <taxon>Bacteria</taxon>
        <taxon>Candidatus Ozemobacteria</taxon>
        <taxon>Candidatus Ozemobacterales</taxon>
        <taxon>Candidatus Ozemobacteraceae</taxon>
        <taxon>Candidatus Ozemobacter</taxon>
    </lineage>
</organism>
<feature type="transmembrane region" description="Helical" evidence="1">
    <location>
        <begin position="12"/>
        <end position="31"/>
    </location>
</feature>
<evidence type="ECO:0008006" key="4">
    <source>
        <dbReference type="Google" id="ProtNLM"/>
    </source>
</evidence>
<evidence type="ECO:0000313" key="3">
    <source>
        <dbReference type="Proteomes" id="UP000252355"/>
    </source>
</evidence>
<evidence type="ECO:0000313" key="2">
    <source>
        <dbReference type="EMBL" id="RCK80205.1"/>
    </source>
</evidence>
<keyword evidence="1" id="KW-1133">Transmembrane helix</keyword>
<dbReference type="PROSITE" id="PS00409">
    <property type="entry name" value="PROKAR_NTER_METHYL"/>
    <property type="match status" value="1"/>
</dbReference>
<accession>A0A367ZPY6</accession>
<dbReference type="Proteomes" id="UP000252355">
    <property type="component" value="Unassembled WGS sequence"/>
</dbReference>
<comment type="caution">
    <text evidence="2">The sequence shown here is derived from an EMBL/GenBank/DDBJ whole genome shotgun (WGS) entry which is preliminary data.</text>
</comment>
<keyword evidence="1" id="KW-0812">Transmembrane</keyword>
<name>A0A367ZPY6_9BACT</name>
<gene>
    <name evidence="2" type="ORF">OZSIB_3387</name>
</gene>
<evidence type="ECO:0000256" key="1">
    <source>
        <dbReference type="SAM" id="Phobius"/>
    </source>
</evidence>
<sequence length="194" mass="20799">MKPRRGLTLVEILVASGLLIMVGGGLIYAFIQFRRGYEKGEGSAVVLQEAALLLGSLRNDLINAVLDKNAPPGRWQDAALVVTPDRVSFLVFSDDQGRTERVTYAFTPGANGGSISRALGTKTPRPLVQNRVASLAWQLGEETAPGPGSGTRRIWLDLQLTLGGQGRPGLTSRPAIIATKLFPVRLNRQLNGGK</sequence>